<gene>
    <name evidence="3" type="ordered locus">CKL_1767</name>
</gene>
<organism evidence="3 4">
    <name type="scientific">Clostridium kluyveri (strain ATCC 8527 / DSM 555 / NBRC 12016 / NCIMB 10680 / K1)</name>
    <dbReference type="NCBI Taxonomy" id="431943"/>
    <lineage>
        <taxon>Bacteria</taxon>
        <taxon>Bacillati</taxon>
        <taxon>Bacillota</taxon>
        <taxon>Clostridia</taxon>
        <taxon>Eubacteriales</taxon>
        <taxon>Clostridiaceae</taxon>
        <taxon>Clostridium</taxon>
    </lineage>
</organism>
<dbReference type="Proteomes" id="UP000002411">
    <property type="component" value="Chromosome"/>
</dbReference>
<dbReference type="KEGG" id="ckl:CKL_1767"/>
<evidence type="ECO:0000313" key="4">
    <source>
        <dbReference type="Proteomes" id="UP000002411"/>
    </source>
</evidence>
<name>A5N928_CLOK5</name>
<keyword evidence="1" id="KW-1133">Transmembrane helix</keyword>
<evidence type="ECO:0000313" key="3">
    <source>
        <dbReference type="EMBL" id="EDK33809.1"/>
    </source>
</evidence>
<dbReference type="eggNOG" id="COG5660">
    <property type="taxonomic scope" value="Bacteria"/>
</dbReference>
<dbReference type="STRING" id="431943.CKL_1767"/>
<keyword evidence="4" id="KW-1185">Reference proteome</keyword>
<sequence length="225" mass="26262">MNNISCKVIKDLLPLYHDKVCSDDSKKIVEEHLTFCEDCQRELKNIDTEIKIAFKNNTMDRKDTNVIKNISKLWKKSKVKSFIKGLIYATLFFAFAAGIYIGLFRWNIINVSTDVIKITDVCRLSDGRIAYHVKLIDGYILNQCNFNTDKKGNFYVKPVRSVIKQKQKKDTLAGLADMYYDFNPKEKQSKALYWGTYKDNILIWKEDMPLPKASQEVEDMFNIRD</sequence>
<reference evidence="3 4" key="1">
    <citation type="journal article" date="2008" name="Proc. Natl. Acad. Sci. U.S.A.">
        <title>The genome of Clostridium kluyveri, a strict anaerobe with unique metabolic features.</title>
        <authorList>
            <person name="Seedorf H."/>
            <person name="Fricke W.F."/>
            <person name="Veith B."/>
            <person name="Brueggemann H."/>
            <person name="Liesegang H."/>
            <person name="Strittmatter A."/>
            <person name="Miethke M."/>
            <person name="Buckel W."/>
            <person name="Hinderberger J."/>
            <person name="Li F."/>
            <person name="Hagemeier C."/>
            <person name="Thauer R.K."/>
            <person name="Gottschalk G."/>
        </authorList>
    </citation>
    <scope>NUCLEOTIDE SEQUENCE [LARGE SCALE GENOMIC DNA]</scope>
    <source>
        <strain evidence="4">ATCC 8527 / DSM 555 / NCIMB 10680</strain>
    </source>
</reference>
<dbReference type="Pfam" id="PF13490">
    <property type="entry name" value="zf-HC2"/>
    <property type="match status" value="1"/>
</dbReference>
<evidence type="ECO:0000259" key="2">
    <source>
        <dbReference type="Pfam" id="PF13490"/>
    </source>
</evidence>
<dbReference type="EMBL" id="CP000673">
    <property type="protein sequence ID" value="EDK33809.1"/>
    <property type="molecule type" value="Genomic_DNA"/>
</dbReference>
<proteinExistence type="predicted"/>
<dbReference type="RefSeq" id="WP_012102162.1">
    <property type="nucleotide sequence ID" value="NC_009706.1"/>
</dbReference>
<feature type="domain" description="Putative zinc-finger" evidence="2">
    <location>
        <begin position="6"/>
        <end position="40"/>
    </location>
</feature>
<keyword evidence="1" id="KW-0472">Membrane</keyword>
<dbReference type="InterPro" id="IPR027383">
    <property type="entry name" value="Znf_put"/>
</dbReference>
<accession>A5N928</accession>
<evidence type="ECO:0000256" key="1">
    <source>
        <dbReference type="SAM" id="Phobius"/>
    </source>
</evidence>
<dbReference type="AlphaFoldDB" id="A5N928"/>
<keyword evidence="1" id="KW-0812">Transmembrane</keyword>
<feature type="transmembrane region" description="Helical" evidence="1">
    <location>
        <begin position="85"/>
        <end position="106"/>
    </location>
</feature>
<protein>
    <recommendedName>
        <fullName evidence="2">Putative zinc-finger domain-containing protein</fullName>
    </recommendedName>
</protein>
<dbReference type="HOGENOM" id="CLU_1234037_0_0_9"/>